<feature type="region of interest" description="Disordered" evidence="1">
    <location>
        <begin position="121"/>
        <end position="226"/>
    </location>
</feature>
<dbReference type="Proteomes" id="UP000719412">
    <property type="component" value="Unassembled WGS sequence"/>
</dbReference>
<sequence length="226" mass="27201">MGDKEIISGSERGDERKRRKMAGGEGRLDEKDQMIEEKMEQREKKERNKREIEVKVNAKEAFKINKDKMMLAKIESWEQKKNIILNKSKLKESKDEMMYIDNDLTNEEREIQKKFRDVAREARDKGKWMDKENGKREVERMRAEGRWRSGKLSERDKDTDKQEKRENQRTEEKESKNWTEGEERRCRMCREDSETIEHMWSGCTEMREREGKERGEILSKDGKKDG</sequence>
<organism evidence="2 3">
    <name type="scientific">Tenebrio molitor</name>
    <name type="common">Yellow mealworm beetle</name>
    <dbReference type="NCBI Taxonomy" id="7067"/>
    <lineage>
        <taxon>Eukaryota</taxon>
        <taxon>Metazoa</taxon>
        <taxon>Ecdysozoa</taxon>
        <taxon>Arthropoda</taxon>
        <taxon>Hexapoda</taxon>
        <taxon>Insecta</taxon>
        <taxon>Pterygota</taxon>
        <taxon>Neoptera</taxon>
        <taxon>Endopterygota</taxon>
        <taxon>Coleoptera</taxon>
        <taxon>Polyphaga</taxon>
        <taxon>Cucujiformia</taxon>
        <taxon>Tenebrionidae</taxon>
        <taxon>Tenebrio</taxon>
    </lineage>
</organism>
<feature type="compositionally biased region" description="Basic and acidic residues" evidence="1">
    <location>
        <begin position="1"/>
        <end position="16"/>
    </location>
</feature>
<feature type="compositionally biased region" description="Basic and acidic residues" evidence="1">
    <location>
        <begin position="205"/>
        <end position="226"/>
    </location>
</feature>
<comment type="caution">
    <text evidence="2">The sequence shown here is derived from an EMBL/GenBank/DDBJ whole genome shotgun (WGS) entry which is preliminary data.</text>
</comment>
<protein>
    <submittedName>
        <fullName evidence="2">Uncharacterized protein</fullName>
    </submittedName>
</protein>
<accession>A0A8J6LQH4</accession>
<reference evidence="2" key="2">
    <citation type="submission" date="2021-08" db="EMBL/GenBank/DDBJ databases">
        <authorList>
            <person name="Eriksson T."/>
        </authorList>
    </citation>
    <scope>NUCLEOTIDE SEQUENCE</scope>
    <source>
        <strain evidence="2">Stoneville</strain>
        <tissue evidence="2">Whole head</tissue>
    </source>
</reference>
<dbReference type="EMBL" id="JABDTM020006791">
    <property type="protein sequence ID" value="KAH0821676.1"/>
    <property type="molecule type" value="Genomic_DNA"/>
</dbReference>
<evidence type="ECO:0000313" key="2">
    <source>
        <dbReference type="EMBL" id="KAH0821676.1"/>
    </source>
</evidence>
<feature type="region of interest" description="Disordered" evidence="1">
    <location>
        <begin position="1"/>
        <end position="50"/>
    </location>
</feature>
<gene>
    <name evidence="2" type="ORF">GEV33_001115</name>
</gene>
<evidence type="ECO:0000256" key="1">
    <source>
        <dbReference type="SAM" id="MobiDB-lite"/>
    </source>
</evidence>
<keyword evidence="3" id="KW-1185">Reference proteome</keyword>
<evidence type="ECO:0000313" key="3">
    <source>
        <dbReference type="Proteomes" id="UP000719412"/>
    </source>
</evidence>
<dbReference type="AlphaFoldDB" id="A0A8J6LQH4"/>
<proteinExistence type="predicted"/>
<name>A0A8J6LQH4_TENMO</name>
<feature type="compositionally biased region" description="Basic and acidic residues" evidence="1">
    <location>
        <begin position="121"/>
        <end position="197"/>
    </location>
</feature>
<feature type="compositionally biased region" description="Basic and acidic residues" evidence="1">
    <location>
        <begin position="26"/>
        <end position="50"/>
    </location>
</feature>
<reference evidence="2" key="1">
    <citation type="journal article" date="2020" name="J Insects Food Feed">
        <title>The yellow mealworm (Tenebrio molitor) genome: a resource for the emerging insects as food and feed industry.</title>
        <authorList>
            <person name="Eriksson T."/>
            <person name="Andere A."/>
            <person name="Kelstrup H."/>
            <person name="Emery V."/>
            <person name="Picard C."/>
        </authorList>
    </citation>
    <scope>NUCLEOTIDE SEQUENCE</scope>
    <source>
        <strain evidence="2">Stoneville</strain>
        <tissue evidence="2">Whole head</tissue>
    </source>
</reference>